<dbReference type="AlphaFoldDB" id="A0A0E3SCW9"/>
<dbReference type="GO" id="GO:0016787">
    <property type="term" value="F:hydrolase activity"/>
    <property type="evidence" value="ECO:0007669"/>
    <property type="project" value="UniProtKB-KW"/>
</dbReference>
<dbReference type="CDD" id="cd09634">
    <property type="entry name" value="Cas1_I-II-III"/>
    <property type="match status" value="1"/>
</dbReference>
<dbReference type="Gene3D" id="1.20.120.920">
    <property type="entry name" value="CRISPR-associated endonuclease Cas1, C-terminal domain"/>
    <property type="match status" value="1"/>
</dbReference>
<keyword evidence="7 9" id="KW-0238">DNA-binding</keyword>
<keyword evidence="5 9" id="KW-0460">Magnesium</keyword>
<proteinExistence type="inferred from homology"/>
<keyword evidence="11" id="KW-1185">Reference proteome</keyword>
<keyword evidence="2 9" id="KW-0479">Metal-binding</keyword>
<dbReference type="GO" id="GO:0043571">
    <property type="term" value="P:maintenance of CRISPR repeat elements"/>
    <property type="evidence" value="ECO:0007669"/>
    <property type="project" value="UniProtKB-UniRule"/>
</dbReference>
<keyword evidence="6 9" id="KW-0051">Antiviral defense</keyword>
<comment type="function">
    <text evidence="9">CRISPR (clustered regularly interspaced short palindromic repeat), is an adaptive immune system that provides protection against mobile genetic elements (viruses, transposable elements and conjugative plasmids). CRISPR clusters contain spacers, sequences complementary to antecedent mobile elements, and target invading nucleic acids. CRISPR clusters are transcribed and processed into CRISPR RNA (crRNA). Acts as a dsDNA endonuclease. Involved in the integration of spacer DNA into the CRISPR cassette.</text>
</comment>
<evidence type="ECO:0000313" key="11">
    <source>
        <dbReference type="Proteomes" id="UP000033101"/>
    </source>
</evidence>
<dbReference type="GO" id="GO:0004519">
    <property type="term" value="F:endonuclease activity"/>
    <property type="evidence" value="ECO:0007669"/>
    <property type="project" value="UniProtKB-UniRule"/>
</dbReference>
<evidence type="ECO:0000256" key="1">
    <source>
        <dbReference type="ARBA" id="ARBA00022722"/>
    </source>
</evidence>
<dbReference type="InterPro" id="IPR042206">
    <property type="entry name" value="CRISPR-assoc_Cas1_C"/>
</dbReference>
<dbReference type="InterPro" id="IPR050646">
    <property type="entry name" value="Cas1"/>
</dbReference>
<dbReference type="HAMAP" id="MF_01470">
    <property type="entry name" value="Cas1"/>
    <property type="match status" value="1"/>
</dbReference>
<evidence type="ECO:0000256" key="5">
    <source>
        <dbReference type="ARBA" id="ARBA00022842"/>
    </source>
</evidence>
<reference evidence="10 11" key="1">
    <citation type="submission" date="2014-07" db="EMBL/GenBank/DDBJ databases">
        <title>Methanogenic archaea and the global carbon cycle.</title>
        <authorList>
            <person name="Henriksen J.R."/>
            <person name="Luke J."/>
            <person name="Reinhart S."/>
            <person name="Benedict M.N."/>
            <person name="Youngblut N.D."/>
            <person name="Metcalf M.E."/>
            <person name="Whitaker R.J."/>
            <person name="Metcalf W.W."/>
        </authorList>
    </citation>
    <scope>NUCLEOTIDE SEQUENCE [LARGE SCALE GENOMIC DNA]</scope>
    <source>
        <strain evidence="10 11">HB-1</strain>
    </source>
</reference>
<evidence type="ECO:0000256" key="7">
    <source>
        <dbReference type="ARBA" id="ARBA00023125"/>
    </source>
</evidence>
<evidence type="ECO:0000256" key="4">
    <source>
        <dbReference type="ARBA" id="ARBA00022801"/>
    </source>
</evidence>
<evidence type="ECO:0000256" key="9">
    <source>
        <dbReference type="HAMAP-Rule" id="MF_01470"/>
    </source>
</evidence>
<keyword evidence="1 9" id="KW-0540">Nuclease</keyword>
<organism evidence="10 11">
    <name type="scientific">Methanosarcina horonobensis HB-1 = JCM 15518</name>
    <dbReference type="NCBI Taxonomy" id="1434110"/>
    <lineage>
        <taxon>Archaea</taxon>
        <taxon>Methanobacteriati</taxon>
        <taxon>Methanobacteriota</taxon>
        <taxon>Stenosarchaea group</taxon>
        <taxon>Methanomicrobia</taxon>
        <taxon>Methanosarcinales</taxon>
        <taxon>Methanosarcinaceae</taxon>
        <taxon>Methanosarcina</taxon>
    </lineage>
</organism>
<evidence type="ECO:0000256" key="3">
    <source>
        <dbReference type="ARBA" id="ARBA00022759"/>
    </source>
</evidence>
<dbReference type="GeneID" id="24831509"/>
<dbReference type="Pfam" id="PF01867">
    <property type="entry name" value="Cas_Cas1"/>
    <property type="match status" value="1"/>
</dbReference>
<dbReference type="OrthoDB" id="2216at2157"/>
<comment type="subunit">
    <text evidence="9">Homodimer, forms a heterotetramer with a Cas2 homodimer.</text>
</comment>
<dbReference type="GO" id="GO:0046872">
    <property type="term" value="F:metal ion binding"/>
    <property type="evidence" value="ECO:0007669"/>
    <property type="project" value="UniProtKB-UniRule"/>
</dbReference>
<dbReference type="PANTHER" id="PTHR34353:SF2">
    <property type="entry name" value="CRISPR-ASSOCIATED ENDONUCLEASE CAS1 1"/>
    <property type="match status" value="1"/>
</dbReference>
<dbReference type="Gene3D" id="3.100.10.20">
    <property type="entry name" value="CRISPR-associated endonuclease Cas1, N-terminal domain"/>
    <property type="match status" value="1"/>
</dbReference>
<dbReference type="EC" id="3.1.-.-" evidence="9"/>
<dbReference type="RefSeq" id="WP_048143427.1">
    <property type="nucleotide sequence ID" value="NZ_CP009516.1"/>
</dbReference>
<evidence type="ECO:0000256" key="6">
    <source>
        <dbReference type="ARBA" id="ARBA00023118"/>
    </source>
</evidence>
<gene>
    <name evidence="9" type="primary">cas1</name>
    <name evidence="10" type="ORF">MSHOH_2253</name>
</gene>
<evidence type="ECO:0000256" key="8">
    <source>
        <dbReference type="ARBA" id="ARBA00023211"/>
    </source>
</evidence>
<dbReference type="PATRIC" id="fig|1434110.4.peg.2874"/>
<sequence length="408" mass="47293">MKLLLLDGYGIDMRVDGGKLYIKEGRSSTCEEPKEYVFFPKRIDIDSIIIYGRKGNLTLDAIRWLIKHNVQISILNWDGKLLTTMLPPESTNVKTKFAQYHAFEDQEKRVEIAKKFIEAKFKKSQAVLDYLKLRYPEINFDVSDELKKLERVKAVKEIMGVEGGLAWRYWNEFSKAIPEKYEFCSRIDQYRRPMGSGDMVNTMLNYGYALLEAECLRAINSVGLDPHVGFLHEMNPSKNSLAYDLQEPFRFLVDLAVINLIENNTMDKKDFIITDSYNLKLRSSGAKKIVNEFSNMLNKTVSYDNKQTTWGSVLLLKTRELSHYLTGKTKRLEFVNPEFGVFRVDSQEIRQKILNISYVDWKKLGFSKGTLHYMKQNAKNDKPFTLNSHVLERVKAWENLVSGGQVKV</sequence>
<dbReference type="NCBIfam" id="TIGR00287">
    <property type="entry name" value="cas1"/>
    <property type="match status" value="1"/>
</dbReference>
<feature type="binding site" evidence="9">
    <location>
        <position position="162"/>
    </location>
    <ligand>
        <name>Mn(2+)</name>
        <dbReference type="ChEBI" id="CHEBI:29035"/>
    </ligand>
</feature>
<evidence type="ECO:0000313" key="10">
    <source>
        <dbReference type="EMBL" id="AKB78736.1"/>
    </source>
</evidence>
<dbReference type="InterPro" id="IPR042211">
    <property type="entry name" value="CRISPR-assoc_Cas1_N"/>
</dbReference>
<dbReference type="Proteomes" id="UP000033101">
    <property type="component" value="Chromosome"/>
</dbReference>
<protein>
    <recommendedName>
        <fullName evidence="9">CRISPR-associated endonuclease Cas1</fullName>
        <ecNumber evidence="9">3.1.-.-</ecNumber>
    </recommendedName>
</protein>
<dbReference type="HOGENOM" id="CLU_052779_0_0_2"/>
<dbReference type="GO" id="GO:0051607">
    <property type="term" value="P:defense response to virus"/>
    <property type="evidence" value="ECO:0007669"/>
    <property type="project" value="UniProtKB-UniRule"/>
</dbReference>
<dbReference type="STRING" id="1434110.MSHOH_2253"/>
<dbReference type="KEGG" id="mhor:MSHOH_2253"/>
<accession>A0A0E3SCW9</accession>
<dbReference type="GO" id="GO:0003677">
    <property type="term" value="F:DNA binding"/>
    <property type="evidence" value="ECO:0007669"/>
    <property type="project" value="UniProtKB-KW"/>
</dbReference>
<evidence type="ECO:0000256" key="2">
    <source>
        <dbReference type="ARBA" id="ARBA00022723"/>
    </source>
</evidence>
<comment type="similarity">
    <text evidence="9">Belongs to the CRISPR-associated endonuclease Cas1 family.</text>
</comment>
<name>A0A0E3SCW9_9EURY</name>
<keyword evidence="4 9" id="KW-0378">Hydrolase</keyword>
<feature type="binding site" evidence="9">
    <location>
        <position position="232"/>
    </location>
    <ligand>
        <name>Mn(2+)</name>
        <dbReference type="ChEBI" id="CHEBI:29035"/>
    </ligand>
</feature>
<feature type="binding site" evidence="9">
    <location>
        <position position="247"/>
    </location>
    <ligand>
        <name>Mn(2+)</name>
        <dbReference type="ChEBI" id="CHEBI:29035"/>
    </ligand>
</feature>
<dbReference type="InterPro" id="IPR002729">
    <property type="entry name" value="CRISPR-assoc_Cas1"/>
</dbReference>
<keyword evidence="3 9" id="KW-0255">Endonuclease</keyword>
<dbReference type="EMBL" id="CP009516">
    <property type="protein sequence ID" value="AKB78736.1"/>
    <property type="molecule type" value="Genomic_DNA"/>
</dbReference>
<dbReference type="PANTHER" id="PTHR34353">
    <property type="entry name" value="CRISPR-ASSOCIATED ENDONUCLEASE CAS1 1"/>
    <property type="match status" value="1"/>
</dbReference>
<comment type="cofactor">
    <cofactor evidence="9">
        <name>Mg(2+)</name>
        <dbReference type="ChEBI" id="CHEBI:18420"/>
    </cofactor>
    <cofactor evidence="9">
        <name>Mn(2+)</name>
        <dbReference type="ChEBI" id="CHEBI:29035"/>
    </cofactor>
</comment>
<keyword evidence="8 9" id="KW-0464">Manganese</keyword>